<dbReference type="Proteomes" id="UP001174136">
    <property type="component" value="Unassembled WGS sequence"/>
</dbReference>
<proteinExistence type="predicted"/>
<sequence length="156" mass="17610">MEMPINLEKLMRYPLLPVPHALGSPDGYFAKTNKATILHHLLKDRDEEVPYLKDALYIQDGNALFHMMSNLPPTRGEICMQLLDLMPDSIKAQERLRRGFTEKYIIDGPNTQKPYDFKSLLGNELNKKQLCKPASQGLVPPPGCQMGVQVLCGEDT</sequence>
<dbReference type="AlphaFoldDB" id="A0AA47MYQ9"/>
<accession>A0AA47MYQ9</accession>
<name>A0AA47MYQ9_MERPO</name>
<dbReference type="PANTHER" id="PTHR46704:SF1">
    <property type="entry name" value="TELOMERE LENGTH REGULATION PROTEIN TEL2 HOMOLOG"/>
    <property type="match status" value="1"/>
</dbReference>
<protein>
    <submittedName>
        <fullName evidence="1">Uncharacterized protein</fullName>
    </submittedName>
</protein>
<dbReference type="PANTHER" id="PTHR46704">
    <property type="entry name" value="CXC DOMAIN-CONTAINING PROTEIN-RELATED"/>
    <property type="match status" value="1"/>
</dbReference>
<keyword evidence="2" id="KW-1185">Reference proteome</keyword>
<gene>
    <name evidence="1" type="ORF">N1851_011133</name>
</gene>
<dbReference type="EMBL" id="JAOPHQ010002013">
    <property type="protein sequence ID" value="KAK0148526.1"/>
    <property type="molecule type" value="Genomic_DNA"/>
</dbReference>
<organism evidence="1 2">
    <name type="scientific">Merluccius polli</name>
    <name type="common">Benguela hake</name>
    <name type="synonym">Merluccius cadenati</name>
    <dbReference type="NCBI Taxonomy" id="89951"/>
    <lineage>
        <taxon>Eukaryota</taxon>
        <taxon>Metazoa</taxon>
        <taxon>Chordata</taxon>
        <taxon>Craniata</taxon>
        <taxon>Vertebrata</taxon>
        <taxon>Euteleostomi</taxon>
        <taxon>Actinopterygii</taxon>
        <taxon>Neopterygii</taxon>
        <taxon>Teleostei</taxon>
        <taxon>Neoteleostei</taxon>
        <taxon>Acanthomorphata</taxon>
        <taxon>Zeiogadaria</taxon>
        <taxon>Gadariae</taxon>
        <taxon>Gadiformes</taxon>
        <taxon>Gadoidei</taxon>
        <taxon>Merlucciidae</taxon>
        <taxon>Merluccius</taxon>
    </lineage>
</organism>
<evidence type="ECO:0000313" key="2">
    <source>
        <dbReference type="Proteomes" id="UP001174136"/>
    </source>
</evidence>
<comment type="caution">
    <text evidence="1">The sequence shown here is derived from an EMBL/GenBank/DDBJ whole genome shotgun (WGS) entry which is preliminary data.</text>
</comment>
<reference evidence="1" key="1">
    <citation type="journal article" date="2023" name="Front. Mar. Sci.">
        <title>A new Merluccius polli reference genome to investigate the effects of global change in West African waters.</title>
        <authorList>
            <person name="Mateo J.L."/>
            <person name="Blanco-Fernandez C."/>
            <person name="Garcia-Vazquez E."/>
            <person name="Machado-Schiaffino G."/>
        </authorList>
    </citation>
    <scope>NUCLEOTIDE SEQUENCE</scope>
    <source>
        <strain evidence="1">C29</strain>
        <tissue evidence="1">Fin</tissue>
    </source>
</reference>
<evidence type="ECO:0000313" key="1">
    <source>
        <dbReference type="EMBL" id="KAK0148526.1"/>
    </source>
</evidence>